<reference evidence="3 4" key="1">
    <citation type="submission" date="2024-02" db="EMBL/GenBank/DDBJ databases">
        <title>De novo assembly and annotation of 12 fungi associated with fruit tree decline syndrome in Ontario, Canada.</title>
        <authorList>
            <person name="Sulman M."/>
            <person name="Ellouze W."/>
            <person name="Ilyukhin E."/>
        </authorList>
    </citation>
    <scope>NUCLEOTIDE SEQUENCE [LARGE SCALE GENOMIC DNA]</scope>
    <source>
        <strain evidence="3 4">M11/M66-122</strain>
    </source>
</reference>
<feature type="compositionally biased region" description="Basic and acidic residues" evidence="2">
    <location>
        <begin position="322"/>
        <end position="333"/>
    </location>
</feature>
<evidence type="ECO:0000256" key="1">
    <source>
        <dbReference type="RuleBase" id="RU362006"/>
    </source>
</evidence>
<dbReference type="PANTHER" id="PTHR12300">
    <property type="entry name" value="HVA22-LIKE PROTEINS"/>
    <property type="match status" value="1"/>
</dbReference>
<dbReference type="PANTHER" id="PTHR12300:SF177">
    <property type="entry name" value="PROTEIN YOP1"/>
    <property type="match status" value="1"/>
</dbReference>
<accession>A0AAN9V839</accession>
<dbReference type="EMBL" id="JAKJXP020000007">
    <property type="protein sequence ID" value="KAK7756314.1"/>
    <property type="molecule type" value="Genomic_DNA"/>
</dbReference>
<dbReference type="Pfam" id="PF03134">
    <property type="entry name" value="TB2_DP1_HVA22"/>
    <property type="match status" value="1"/>
</dbReference>
<feature type="compositionally biased region" description="Low complexity" evidence="2">
    <location>
        <begin position="350"/>
        <end position="360"/>
    </location>
</feature>
<evidence type="ECO:0000256" key="2">
    <source>
        <dbReference type="SAM" id="MobiDB-lite"/>
    </source>
</evidence>
<feature type="region of interest" description="Disordered" evidence="2">
    <location>
        <begin position="272"/>
        <end position="393"/>
    </location>
</feature>
<dbReference type="Proteomes" id="UP001320420">
    <property type="component" value="Unassembled WGS sequence"/>
</dbReference>
<evidence type="ECO:0000313" key="4">
    <source>
        <dbReference type="Proteomes" id="UP001320420"/>
    </source>
</evidence>
<comment type="caution">
    <text evidence="1">Lacks conserved residue(s) required for the propagation of feature annotation.</text>
</comment>
<comment type="similarity">
    <text evidence="1">Belongs to the DP1 family.</text>
</comment>
<protein>
    <recommendedName>
        <fullName evidence="1">Protein YOP1</fullName>
    </recommendedName>
</protein>
<keyword evidence="4" id="KW-1185">Reference proteome</keyword>
<feature type="region of interest" description="Disordered" evidence="2">
    <location>
        <begin position="219"/>
        <end position="241"/>
    </location>
</feature>
<keyword evidence="1" id="KW-0812">Transmembrane</keyword>
<feature type="compositionally biased region" description="Low complexity" evidence="2">
    <location>
        <begin position="304"/>
        <end position="314"/>
    </location>
</feature>
<keyword evidence="1" id="KW-0472">Membrane</keyword>
<evidence type="ECO:0000313" key="3">
    <source>
        <dbReference type="EMBL" id="KAK7756314.1"/>
    </source>
</evidence>
<sequence length="393" mass="41506">MFDIIPMFLSSIASFLFPLFASYKALKTPDPAQLAPWLMYWSVLSCVVLAESWVGFLLVWVPFYAYLRLGFLLYLVLPQTQGARHLYEAYLYPYLEENEVAIEDFIASAHDRLKAAGIAYLKHAIELIRTRVFGLPPAAAAEAEQQRPDDKAASGAPQGYTQALLARFSVPAARWAANNAGSAGHDFYNLLAGAVGAAAGAGSGSGSSGYSYGGGYGTKSTDSSVTAKGGMSASASGTLIPDNIGGAQEKMTFIAAQRERLAFVLSALDREAQQLESSQQPAPPAPESSTGSGSGSNSGGNGSGYPSRPPSGHSVWSALSKSRSEVDFEKIDAESGAEEDEATTLRRRAQQSQQQQQQPQAPEPKAPWTFLGWGTVGSGPPADSSGRSSGVDS</sequence>
<proteinExistence type="inferred from homology"/>
<feature type="transmembrane region" description="Helical" evidence="1">
    <location>
        <begin position="37"/>
        <end position="67"/>
    </location>
</feature>
<comment type="subcellular location">
    <subcellularLocation>
        <location evidence="1">Membrane</location>
        <topology evidence="1">Multi-pass membrane protein</topology>
    </subcellularLocation>
</comment>
<name>A0AAN9V839_9PEZI</name>
<gene>
    <name evidence="3" type="ORF">SLS62_001540</name>
</gene>
<keyword evidence="1" id="KW-1133">Transmembrane helix</keyword>
<comment type="caution">
    <text evidence="3">The sequence shown here is derived from an EMBL/GenBank/DDBJ whole genome shotgun (WGS) entry which is preliminary data.</text>
</comment>
<dbReference type="InterPro" id="IPR004345">
    <property type="entry name" value="TB2_DP1_HVA22"/>
</dbReference>
<dbReference type="GO" id="GO:0016020">
    <property type="term" value="C:membrane"/>
    <property type="evidence" value="ECO:0007669"/>
    <property type="project" value="UniProtKB-SubCell"/>
</dbReference>
<dbReference type="AlphaFoldDB" id="A0AAN9V839"/>
<feature type="compositionally biased region" description="Gly residues" evidence="2">
    <location>
        <begin position="292"/>
        <end position="303"/>
    </location>
</feature>
<organism evidence="3 4">
    <name type="scientific">Diatrype stigma</name>
    <dbReference type="NCBI Taxonomy" id="117547"/>
    <lineage>
        <taxon>Eukaryota</taxon>
        <taxon>Fungi</taxon>
        <taxon>Dikarya</taxon>
        <taxon>Ascomycota</taxon>
        <taxon>Pezizomycotina</taxon>
        <taxon>Sordariomycetes</taxon>
        <taxon>Xylariomycetidae</taxon>
        <taxon>Xylariales</taxon>
        <taxon>Diatrypaceae</taxon>
        <taxon>Diatrype</taxon>
    </lineage>
</organism>